<organism evidence="10">
    <name type="scientific">Desulfofervidus auxilii</name>
    <dbReference type="NCBI Taxonomy" id="1621989"/>
    <lineage>
        <taxon>Bacteria</taxon>
        <taxon>Pseudomonadati</taxon>
        <taxon>Thermodesulfobacteriota</taxon>
        <taxon>Candidatus Desulfofervidia</taxon>
        <taxon>Candidatus Desulfofervidales</taxon>
        <taxon>Candidatus Desulfofervidaceae</taxon>
        <taxon>Candidatus Desulfofervidus</taxon>
    </lineage>
</organism>
<feature type="transmembrane region" description="Helical" evidence="7">
    <location>
        <begin position="294"/>
        <end position="323"/>
    </location>
</feature>
<evidence type="ECO:0000256" key="2">
    <source>
        <dbReference type="ARBA" id="ARBA00022475"/>
    </source>
</evidence>
<keyword evidence="2" id="KW-1003">Cell membrane</keyword>
<dbReference type="Pfam" id="PF12704">
    <property type="entry name" value="MacB_PCD"/>
    <property type="match status" value="1"/>
</dbReference>
<reference evidence="10" key="1">
    <citation type="journal article" date="2020" name="mSystems">
        <title>Genome- and Community-Level Interaction Insights into Carbon Utilization and Element Cycling Functions of Hydrothermarchaeota in Hydrothermal Sediment.</title>
        <authorList>
            <person name="Zhou Z."/>
            <person name="Liu Y."/>
            <person name="Xu W."/>
            <person name="Pan J."/>
            <person name="Luo Z.H."/>
            <person name="Li M."/>
        </authorList>
    </citation>
    <scope>NUCLEOTIDE SEQUENCE [LARGE SCALE GENOMIC DNA]</scope>
    <source>
        <strain evidence="10">HyVt-113</strain>
    </source>
</reference>
<keyword evidence="5 7" id="KW-0472">Membrane</keyword>
<dbReference type="InterPro" id="IPR025857">
    <property type="entry name" value="MacB_PCD"/>
</dbReference>
<feature type="transmembrane region" description="Helical" evidence="7">
    <location>
        <begin position="246"/>
        <end position="273"/>
    </location>
</feature>
<dbReference type="PANTHER" id="PTHR30572:SF4">
    <property type="entry name" value="ABC TRANSPORTER PERMEASE YTRF"/>
    <property type="match status" value="1"/>
</dbReference>
<comment type="caution">
    <text evidence="10">The sequence shown here is derived from an EMBL/GenBank/DDBJ whole genome shotgun (WGS) entry which is preliminary data.</text>
</comment>
<dbReference type="EMBL" id="DQWQ01000087">
    <property type="protein sequence ID" value="HDD35552.1"/>
    <property type="molecule type" value="Genomic_DNA"/>
</dbReference>
<dbReference type="PANTHER" id="PTHR30572">
    <property type="entry name" value="MEMBRANE COMPONENT OF TRANSPORTER-RELATED"/>
    <property type="match status" value="1"/>
</dbReference>
<evidence type="ECO:0000256" key="5">
    <source>
        <dbReference type="ARBA" id="ARBA00023136"/>
    </source>
</evidence>
<dbReference type="Proteomes" id="UP000885706">
    <property type="component" value="Unassembled WGS sequence"/>
</dbReference>
<evidence type="ECO:0000256" key="1">
    <source>
        <dbReference type="ARBA" id="ARBA00004651"/>
    </source>
</evidence>
<dbReference type="InterPro" id="IPR050250">
    <property type="entry name" value="Macrolide_Exporter_MacB"/>
</dbReference>
<gene>
    <name evidence="10" type="ORF">ENF30_01995</name>
</gene>
<feature type="transmembrane region" description="Helical" evidence="7">
    <location>
        <begin position="335"/>
        <end position="354"/>
    </location>
</feature>
<comment type="subcellular location">
    <subcellularLocation>
        <location evidence="1">Cell membrane</location>
        <topology evidence="1">Multi-pass membrane protein</topology>
    </subcellularLocation>
</comment>
<protein>
    <submittedName>
        <fullName evidence="10">FtsX-like permease family protein</fullName>
    </submittedName>
</protein>
<accession>A0A7V0NES4</accession>
<feature type="domain" description="ABC3 transporter permease C-terminal" evidence="8">
    <location>
        <begin position="253"/>
        <end position="363"/>
    </location>
</feature>
<keyword evidence="4 7" id="KW-1133">Transmembrane helix</keyword>
<dbReference type="GO" id="GO:0022857">
    <property type="term" value="F:transmembrane transporter activity"/>
    <property type="evidence" value="ECO:0007669"/>
    <property type="project" value="TreeGrafter"/>
</dbReference>
<dbReference type="GO" id="GO:0005886">
    <property type="term" value="C:plasma membrane"/>
    <property type="evidence" value="ECO:0007669"/>
    <property type="project" value="UniProtKB-SubCell"/>
</dbReference>
<evidence type="ECO:0000256" key="7">
    <source>
        <dbReference type="SAM" id="Phobius"/>
    </source>
</evidence>
<dbReference type="Pfam" id="PF02687">
    <property type="entry name" value="FtsX"/>
    <property type="match status" value="1"/>
</dbReference>
<evidence type="ECO:0000259" key="8">
    <source>
        <dbReference type="Pfam" id="PF02687"/>
    </source>
</evidence>
<proteinExistence type="inferred from homology"/>
<dbReference type="AlphaFoldDB" id="A0A7V0NES4"/>
<comment type="similarity">
    <text evidence="6">Belongs to the ABC-4 integral membrane protein family.</text>
</comment>
<feature type="domain" description="MacB-like periplasmic core" evidence="9">
    <location>
        <begin position="1"/>
        <end position="211"/>
    </location>
</feature>
<evidence type="ECO:0000256" key="3">
    <source>
        <dbReference type="ARBA" id="ARBA00022692"/>
    </source>
</evidence>
<sequence length="371" mass="41209">GIGTMVLIVGAIEGANKKAYDLFGIFGPDAILIIGGGEKRQIRERTLTLTLNDLKAIRDHIPGVYEVIPMIFVPSVIVKYKNKSWQTKVLLGSTPSYFPSWKWKIVEGSGFTENDLISKRMVAVLGFKLKKELFKNKSPIGQIIIVNGRPVQVVGVLEERGGTTGRKHLDDRIIMPLTTVMSRFLNENKYINLIRVRTHIDLKQTTENIRKLLRFLHKLGPAQEDDFRMFGAQEVLQFLKVLSGSLILFLGTAGTISLIVGGFILANLSYLAIKQRTKEIGIKRAYGARNIHIVFSFITEIIFITLLGGMFGILLSLIGGFILERFGEIPMVFSLKIWLIALGLSLIVGLFSGLGPALRAAHLRPIDAIRG</sequence>
<evidence type="ECO:0000313" key="10">
    <source>
        <dbReference type="EMBL" id="HDD35552.1"/>
    </source>
</evidence>
<evidence type="ECO:0000256" key="6">
    <source>
        <dbReference type="ARBA" id="ARBA00038076"/>
    </source>
</evidence>
<name>A0A7V0NES4_DESA2</name>
<evidence type="ECO:0000256" key="4">
    <source>
        <dbReference type="ARBA" id="ARBA00022989"/>
    </source>
</evidence>
<dbReference type="InterPro" id="IPR003838">
    <property type="entry name" value="ABC3_permease_C"/>
</dbReference>
<feature type="non-terminal residue" evidence="10">
    <location>
        <position position="1"/>
    </location>
</feature>
<keyword evidence="3 7" id="KW-0812">Transmembrane</keyword>
<evidence type="ECO:0000259" key="9">
    <source>
        <dbReference type="Pfam" id="PF12704"/>
    </source>
</evidence>